<dbReference type="InterPro" id="IPR002933">
    <property type="entry name" value="Peptidase_M20"/>
</dbReference>
<dbReference type="SUPFAM" id="SSF55031">
    <property type="entry name" value="Bacterial exopeptidase dimerisation domain"/>
    <property type="match status" value="1"/>
</dbReference>
<dbReference type="Gene3D" id="3.40.630.10">
    <property type="entry name" value="Zn peptidases"/>
    <property type="match status" value="2"/>
</dbReference>
<organism evidence="5 6">
    <name type="scientific">Dokdonia genika</name>
    <dbReference type="NCBI Taxonomy" id="308113"/>
    <lineage>
        <taxon>Bacteria</taxon>
        <taxon>Pseudomonadati</taxon>
        <taxon>Bacteroidota</taxon>
        <taxon>Flavobacteriia</taxon>
        <taxon>Flavobacteriales</taxon>
        <taxon>Flavobacteriaceae</taxon>
        <taxon>Dokdonia</taxon>
    </lineage>
</organism>
<gene>
    <name evidence="5" type="ORF">ACFO5T_06780</name>
</gene>
<keyword evidence="1" id="KW-0479">Metal-binding</keyword>
<dbReference type="PANTHER" id="PTHR43808:SF31">
    <property type="entry name" value="N-ACETYL-L-CITRULLINE DEACETYLASE"/>
    <property type="match status" value="1"/>
</dbReference>
<proteinExistence type="predicted"/>
<dbReference type="EMBL" id="JBHSHB010000009">
    <property type="protein sequence ID" value="MFC4690129.1"/>
    <property type="molecule type" value="Genomic_DNA"/>
</dbReference>
<evidence type="ECO:0000313" key="5">
    <source>
        <dbReference type="EMBL" id="MFC4690129.1"/>
    </source>
</evidence>
<dbReference type="PANTHER" id="PTHR43808">
    <property type="entry name" value="ACETYLORNITHINE DEACETYLASE"/>
    <property type="match status" value="1"/>
</dbReference>
<name>A0ABV9L7V2_9FLAO</name>
<evidence type="ECO:0000256" key="1">
    <source>
        <dbReference type="ARBA" id="ARBA00022723"/>
    </source>
</evidence>
<keyword evidence="2" id="KW-0378">Hydrolase</keyword>
<dbReference type="Pfam" id="PF01546">
    <property type="entry name" value="Peptidase_M20"/>
    <property type="match status" value="1"/>
</dbReference>
<dbReference type="InterPro" id="IPR050072">
    <property type="entry name" value="Peptidase_M20A"/>
</dbReference>
<keyword evidence="6" id="KW-1185">Reference proteome</keyword>
<evidence type="ECO:0000259" key="4">
    <source>
        <dbReference type="Pfam" id="PF07687"/>
    </source>
</evidence>
<dbReference type="Proteomes" id="UP001595878">
    <property type="component" value="Unassembled WGS sequence"/>
</dbReference>
<dbReference type="RefSeq" id="WP_380033093.1">
    <property type="nucleotide sequence ID" value="NZ_JBHSHB010000009.1"/>
</dbReference>
<protein>
    <submittedName>
        <fullName evidence="5">M20 family metallo-hydrolase</fullName>
    </submittedName>
</protein>
<dbReference type="Pfam" id="PF07687">
    <property type="entry name" value="M20_dimer"/>
    <property type="match status" value="1"/>
</dbReference>
<accession>A0ABV9L7V2</accession>
<evidence type="ECO:0000256" key="2">
    <source>
        <dbReference type="ARBA" id="ARBA00022801"/>
    </source>
</evidence>
<feature type="domain" description="Peptidase M20 dimerisation" evidence="4">
    <location>
        <begin position="168"/>
        <end position="264"/>
    </location>
</feature>
<reference evidence="6" key="1">
    <citation type="journal article" date="2019" name="Int. J. Syst. Evol. Microbiol.">
        <title>The Global Catalogue of Microorganisms (GCM) 10K type strain sequencing project: providing services to taxonomists for standard genome sequencing and annotation.</title>
        <authorList>
            <consortium name="The Broad Institute Genomics Platform"/>
            <consortium name="The Broad Institute Genome Sequencing Center for Infectious Disease"/>
            <person name="Wu L."/>
            <person name="Ma J."/>
        </authorList>
    </citation>
    <scope>NUCLEOTIDE SEQUENCE [LARGE SCALE GENOMIC DNA]</scope>
    <source>
        <strain evidence="6">CGMCC 4.7427</strain>
    </source>
</reference>
<sequence length="356" mass="39036">MSLKTQTDSAVALLQSLIETQSFSSEEDGTALLIINWLEEKGITLSRKRNNIYAFNKHYDASKPLLLLNSHHDTVKPNKGYTRDPYNAEIKDGKLYGLGSNDAGASLVGLLTAFVHFYEREGMSHNIVIVASAEEESSGPNGLNSMLAHLPEIDVAIVGEPTLMNLAIAEKGLVVFDAVVKGTAGHAAHIKENMAIYNVIETLQWFENITFKKVSDMLGATKVTVTQINAGSQHNVVPSQVELVIDVRVNEHYSNQEIADYMVANVPCDTIQPRSLRLNSSRIPKEHKLVQAGIALGRETYGSPTLSDQACLSCPSLKLGIGDSTRSHMADEFVYVHEIEQGIALYIELLEKFLTA</sequence>
<comment type="caution">
    <text evidence="5">The sequence shown here is derived from an EMBL/GenBank/DDBJ whole genome shotgun (WGS) entry which is preliminary data.</text>
</comment>
<dbReference type="SUPFAM" id="SSF53187">
    <property type="entry name" value="Zn-dependent exopeptidases"/>
    <property type="match status" value="1"/>
</dbReference>
<evidence type="ECO:0000313" key="6">
    <source>
        <dbReference type="Proteomes" id="UP001595878"/>
    </source>
</evidence>
<dbReference type="InterPro" id="IPR011650">
    <property type="entry name" value="Peptidase_M20_dimer"/>
</dbReference>
<dbReference type="InterPro" id="IPR036264">
    <property type="entry name" value="Bact_exopeptidase_dim_dom"/>
</dbReference>
<evidence type="ECO:0000256" key="3">
    <source>
        <dbReference type="ARBA" id="ARBA00023285"/>
    </source>
</evidence>
<keyword evidence="3" id="KW-0170">Cobalt</keyword>
<dbReference type="CDD" id="cd05651">
    <property type="entry name" value="M20_ArgE_DapE-like"/>
    <property type="match status" value="1"/>
</dbReference>